<feature type="binding site" evidence="6">
    <location>
        <position position="362"/>
    </location>
    <ligand>
        <name>Mg(2+)</name>
        <dbReference type="ChEBI" id="CHEBI:18420"/>
    </ligand>
</feature>
<keyword evidence="6" id="KW-0479">Metal-binding</keyword>
<dbReference type="Pfam" id="PF13089">
    <property type="entry name" value="PP_kinase_N"/>
    <property type="match status" value="1"/>
</dbReference>
<dbReference type="Gene3D" id="3.30.870.10">
    <property type="entry name" value="Endonuclease Chain A"/>
    <property type="match status" value="2"/>
</dbReference>
<keyword evidence="1 6" id="KW-0597">Phosphoprotein</keyword>
<dbReference type="HAMAP" id="MF_00347">
    <property type="entry name" value="Polyphosphate_kinase"/>
    <property type="match status" value="1"/>
</dbReference>
<feature type="domain" description="Polyphosphate kinase N-terminal" evidence="9">
    <location>
        <begin position="2"/>
        <end position="105"/>
    </location>
</feature>
<evidence type="ECO:0000256" key="1">
    <source>
        <dbReference type="ARBA" id="ARBA00022553"/>
    </source>
</evidence>
<dbReference type="InterPro" id="IPR025200">
    <property type="entry name" value="PPK_C_dom2"/>
</dbReference>
<dbReference type="Pfam" id="PF02503">
    <property type="entry name" value="PP_kinase"/>
    <property type="match status" value="1"/>
</dbReference>
<evidence type="ECO:0000256" key="7">
    <source>
        <dbReference type="RuleBase" id="RU003800"/>
    </source>
</evidence>
<keyword evidence="4 6" id="KW-0418">Kinase</keyword>
<dbReference type="KEGG" id="mpec:B9O19_01563"/>
<evidence type="ECO:0000313" key="13">
    <source>
        <dbReference type="Proteomes" id="UP000235589"/>
    </source>
</evidence>
<dbReference type="InterPro" id="IPR036830">
    <property type="entry name" value="PP_kinase_middle_dom_sf"/>
</dbReference>
<dbReference type="Proteomes" id="UP000235589">
    <property type="component" value="Chromosome"/>
</dbReference>
<dbReference type="PANTHER" id="PTHR30218:SF0">
    <property type="entry name" value="POLYPHOSPHATE KINASE"/>
    <property type="match status" value="1"/>
</dbReference>
<dbReference type="GO" id="GO:0009358">
    <property type="term" value="C:polyphosphate kinase complex"/>
    <property type="evidence" value="ECO:0007669"/>
    <property type="project" value="InterPro"/>
</dbReference>
<dbReference type="NCBIfam" id="TIGR03705">
    <property type="entry name" value="poly_P_kin"/>
    <property type="match status" value="1"/>
</dbReference>
<dbReference type="SUPFAM" id="SSF143724">
    <property type="entry name" value="PHP14-like"/>
    <property type="match status" value="1"/>
</dbReference>
<protein>
    <recommendedName>
        <fullName evidence="6 7">Polyphosphate kinase</fullName>
        <ecNumber evidence="6 7">2.7.4.1</ecNumber>
    </recommendedName>
    <alternativeName>
        <fullName evidence="6">ATP-polyphosphate phosphotransferase</fullName>
    </alternativeName>
    <alternativeName>
        <fullName evidence="6">Polyphosphoric acid kinase</fullName>
    </alternativeName>
</protein>
<evidence type="ECO:0000256" key="3">
    <source>
        <dbReference type="ARBA" id="ARBA00022741"/>
    </source>
</evidence>
<evidence type="ECO:0000256" key="4">
    <source>
        <dbReference type="ARBA" id="ARBA00022777"/>
    </source>
</evidence>
<dbReference type="GO" id="GO:0005524">
    <property type="term" value="F:ATP binding"/>
    <property type="evidence" value="ECO:0007669"/>
    <property type="project" value="UniProtKB-KW"/>
</dbReference>
<evidence type="ECO:0000256" key="2">
    <source>
        <dbReference type="ARBA" id="ARBA00022679"/>
    </source>
</evidence>
<dbReference type="SUPFAM" id="SSF140356">
    <property type="entry name" value="PPK N-terminal domain-like"/>
    <property type="match status" value="1"/>
</dbReference>
<evidence type="ECO:0000259" key="8">
    <source>
        <dbReference type="Pfam" id="PF02503"/>
    </source>
</evidence>
<comment type="similarity">
    <text evidence="6 7">Belongs to the polyphosphate kinase 1 (PPK1) family.</text>
</comment>
<dbReference type="Gene3D" id="1.20.58.310">
    <property type="entry name" value="Polyphosphate kinase N-terminal domain"/>
    <property type="match status" value="1"/>
</dbReference>
<dbReference type="InterPro" id="IPR041108">
    <property type="entry name" value="PP_kinase_C_1"/>
</dbReference>
<comment type="catalytic activity">
    <reaction evidence="6 7">
        <text>[phosphate](n) + ATP = [phosphate](n+1) + ADP</text>
        <dbReference type="Rhea" id="RHEA:19573"/>
        <dbReference type="Rhea" id="RHEA-COMP:9859"/>
        <dbReference type="Rhea" id="RHEA-COMP:14280"/>
        <dbReference type="ChEBI" id="CHEBI:16838"/>
        <dbReference type="ChEBI" id="CHEBI:30616"/>
        <dbReference type="ChEBI" id="CHEBI:456216"/>
        <dbReference type="EC" id="2.7.4.1"/>
    </reaction>
</comment>
<dbReference type="PIRSF" id="PIRSF015589">
    <property type="entry name" value="PP_kinase"/>
    <property type="match status" value="1"/>
</dbReference>
<dbReference type="Pfam" id="PF17941">
    <property type="entry name" value="PP_kinase_C_1"/>
    <property type="match status" value="1"/>
</dbReference>
<evidence type="ECO:0000259" key="9">
    <source>
        <dbReference type="Pfam" id="PF13089"/>
    </source>
</evidence>
<dbReference type="NCBIfam" id="NF003917">
    <property type="entry name" value="PRK05443.1-1"/>
    <property type="match status" value="1"/>
</dbReference>
<organism evidence="12 13">
    <name type="scientific">Monoglobus pectinilyticus</name>
    <dbReference type="NCBI Taxonomy" id="1981510"/>
    <lineage>
        <taxon>Bacteria</taxon>
        <taxon>Bacillati</taxon>
        <taxon>Bacillota</taxon>
        <taxon>Clostridia</taxon>
        <taxon>Monoglobales</taxon>
        <taxon>Monoglobaceae</taxon>
        <taxon>Monoglobus</taxon>
    </lineage>
</organism>
<dbReference type="EC" id="2.7.4.1" evidence="6 7"/>
<dbReference type="InterPro" id="IPR036832">
    <property type="entry name" value="PPK_N_dom_sf"/>
</dbReference>
<feature type="binding site" evidence="6">
    <location>
        <position position="455"/>
    </location>
    <ligand>
        <name>ATP</name>
        <dbReference type="ChEBI" id="CHEBI:30616"/>
    </ligand>
</feature>
<gene>
    <name evidence="6" type="primary">ppk</name>
    <name evidence="12" type="ORF">B9O19_01563</name>
</gene>
<dbReference type="GO" id="GO:0006799">
    <property type="term" value="P:polyphosphate biosynthetic process"/>
    <property type="evidence" value="ECO:0007669"/>
    <property type="project" value="UniProtKB-UniRule"/>
</dbReference>
<comment type="function">
    <text evidence="6 7">Catalyzes the reversible transfer of the terminal phosphate of ATP to form a long-chain polyphosphate (polyP).</text>
</comment>
<dbReference type="GO" id="GO:0008976">
    <property type="term" value="F:polyphosphate kinase activity"/>
    <property type="evidence" value="ECO:0007669"/>
    <property type="project" value="UniProtKB-UniRule"/>
</dbReference>
<feature type="domain" description="Polyphosphate kinase C-terminal" evidence="10">
    <location>
        <begin position="490"/>
        <end position="656"/>
    </location>
</feature>
<accession>A0A2K9P3B5</accession>
<evidence type="ECO:0000256" key="6">
    <source>
        <dbReference type="HAMAP-Rule" id="MF_00347"/>
    </source>
</evidence>
<proteinExistence type="inferred from homology"/>
<keyword evidence="13" id="KW-1185">Reference proteome</keyword>
<keyword evidence="6" id="KW-0460">Magnesium</keyword>
<feature type="binding site" evidence="6">
    <location>
        <position position="39"/>
    </location>
    <ligand>
        <name>ATP</name>
        <dbReference type="ChEBI" id="CHEBI:30616"/>
    </ligand>
</feature>
<keyword evidence="5 6" id="KW-0067">ATP-binding</keyword>
<feature type="domain" description="Polyphosphate kinase C-terminal" evidence="11">
    <location>
        <begin position="322"/>
        <end position="479"/>
    </location>
</feature>
<name>A0A2K9P3B5_9FIRM</name>
<keyword evidence="2 6" id="KW-0808">Transferase</keyword>
<reference evidence="12 13" key="1">
    <citation type="submission" date="2017-04" db="EMBL/GenBank/DDBJ databases">
        <title>Monoglobus pectinilyticus 14 draft genome.</title>
        <authorList>
            <person name="Kim C."/>
            <person name="Rosendale D.I."/>
            <person name="Kelly W.J."/>
            <person name="Tannock G.W."/>
            <person name="Patchett M.L."/>
            <person name="Jordens J.Z."/>
        </authorList>
    </citation>
    <scope>NUCLEOTIDE SEQUENCE [LARGE SCALE GENOMIC DNA]</scope>
    <source>
        <strain evidence="12 13">14</strain>
    </source>
</reference>
<dbReference type="InterPro" id="IPR003414">
    <property type="entry name" value="PP_kinase"/>
</dbReference>
<dbReference type="NCBIfam" id="NF003921">
    <property type="entry name" value="PRK05443.2-2"/>
    <property type="match status" value="1"/>
</dbReference>
<evidence type="ECO:0000259" key="10">
    <source>
        <dbReference type="Pfam" id="PF13090"/>
    </source>
</evidence>
<evidence type="ECO:0000259" key="11">
    <source>
        <dbReference type="Pfam" id="PF17941"/>
    </source>
</evidence>
<dbReference type="InterPro" id="IPR024953">
    <property type="entry name" value="PP_kinase_middle"/>
</dbReference>
<feature type="binding site" evidence="6">
    <location>
        <position position="548"/>
    </location>
    <ligand>
        <name>ATP</name>
        <dbReference type="ChEBI" id="CHEBI:30616"/>
    </ligand>
</feature>
<keyword evidence="3 6" id="KW-0547">Nucleotide-binding</keyword>
<sequence>MQNREISWLRFNERVLHEAVSAEVPLYEKLKFVSIFVSNLDEFFMVRVGSLFDLSIADKKATDNKTGMTPTEQLTKIYSAVRPLYLEKDAIYSSVSQNLKNYGIVHLTPEALTADELKFVKEYFTNYVQPILSPQLVDEHHPFPFIASKQICVVGKVQRKKSVSLGIVTIPPALPPILYMPGKKIRYIHIEDIIFMYFENIFERYTVSDKNIFCATRNADINPNDEAYEINEDFRSKMKKLLKKRKRLAVVRLESLNEFDEYTKNLLCTKLSVTDNQIFATKSPLSLGYVFGLQSKFNQDQNDSLCYPDFEPQITHTNIMSGKRNDDIILSYPYESMDPFVDLIKRSAADPQVVSIKITIYRLAKNAKLIEHLCTAAENGKEVLVIIELRARFDEQNNIDWSERLEQAGCNIIYGLDDYKIHSKVCLITKNVNGEMKYITQIGTGNYNEKTAKLYTDFSFITENHEIGEDAVNFFNNISISNLDGEYKHLWVAPNAMKDRIISYIDNEMKKGKNGQIFIKVNSVTDKEIICKLQEASKAGVDITMLVRGICCILPGIPGLTENIKVYSIVGRFLEHSRIYSFGKGEEQKLFIASADIMTRNMDNRVEVGCPIYSQDIKDAINHYIRICLSDTVKARVLQSDGTYDLKPNVQSKINCQEVLLREAISEKINRQSIVSLQPYNSAHDSHNGFFKRLYASVITKLYNNLKKDSD</sequence>
<feature type="binding site" evidence="6">
    <location>
        <position position="576"/>
    </location>
    <ligand>
        <name>ATP</name>
        <dbReference type="ChEBI" id="CHEBI:30616"/>
    </ligand>
</feature>
<evidence type="ECO:0000313" key="12">
    <source>
        <dbReference type="EMBL" id="AUO19721.1"/>
    </source>
</evidence>
<dbReference type="Pfam" id="PF13090">
    <property type="entry name" value="PP_kinase_C"/>
    <property type="match status" value="1"/>
</dbReference>
<feature type="domain" description="Polyphosphate kinase middle" evidence="8">
    <location>
        <begin position="117"/>
        <end position="292"/>
    </location>
</feature>
<feature type="active site" description="Phosphohistidine intermediate" evidence="6">
    <location>
        <position position="422"/>
    </location>
</feature>
<dbReference type="Gene3D" id="3.30.1840.10">
    <property type="entry name" value="Polyphosphate kinase middle domain"/>
    <property type="match status" value="1"/>
</dbReference>
<feature type="binding site" evidence="6">
    <location>
        <position position="392"/>
    </location>
    <ligand>
        <name>Mg(2+)</name>
        <dbReference type="ChEBI" id="CHEBI:18420"/>
    </ligand>
</feature>
<dbReference type="SUPFAM" id="SSF56024">
    <property type="entry name" value="Phospholipase D/nuclease"/>
    <property type="match status" value="2"/>
</dbReference>
<comment type="cofactor">
    <cofactor evidence="6">
        <name>Mg(2+)</name>
        <dbReference type="ChEBI" id="CHEBI:18420"/>
    </cofactor>
</comment>
<evidence type="ECO:0000256" key="5">
    <source>
        <dbReference type="ARBA" id="ARBA00022840"/>
    </source>
</evidence>
<dbReference type="PANTHER" id="PTHR30218">
    <property type="entry name" value="POLYPHOSPHATE KINASE"/>
    <property type="match status" value="1"/>
</dbReference>
<dbReference type="GO" id="GO:0046872">
    <property type="term" value="F:metal ion binding"/>
    <property type="evidence" value="ECO:0007669"/>
    <property type="project" value="UniProtKB-KW"/>
</dbReference>
<dbReference type="EMBL" id="CP020991">
    <property type="protein sequence ID" value="AUO19721.1"/>
    <property type="molecule type" value="Genomic_DNA"/>
</dbReference>
<comment type="PTM">
    <text evidence="6 7">An intermediate of this reaction is the autophosphorylated ppk in which a phosphate is covalently linked to a histidine residue through a N-P bond.</text>
</comment>
<dbReference type="AlphaFoldDB" id="A0A2K9P3B5"/>
<dbReference type="InterPro" id="IPR025198">
    <property type="entry name" value="PPK_N_dom"/>
</dbReference>